<evidence type="ECO:0000256" key="1">
    <source>
        <dbReference type="ARBA" id="ARBA00001974"/>
    </source>
</evidence>
<dbReference type="Gene3D" id="3.50.50.60">
    <property type="entry name" value="FAD/NAD(P)-binding domain"/>
    <property type="match status" value="2"/>
</dbReference>
<dbReference type="PANTHER" id="PTHR43014">
    <property type="entry name" value="MERCURIC REDUCTASE"/>
    <property type="match status" value="1"/>
</dbReference>
<name>A0ABW9LVD9_9MYCO</name>
<keyword evidence="8 9" id="KW-0676">Redox-active center</keyword>
<comment type="caution">
    <text evidence="12">The sequence shown here is derived from an EMBL/GenBank/DDBJ whole genome shotgun (WGS) entry which is preliminary data.</text>
</comment>
<dbReference type="Pfam" id="PF02852">
    <property type="entry name" value="Pyr_redox_dim"/>
    <property type="match status" value="1"/>
</dbReference>
<dbReference type="InterPro" id="IPR023753">
    <property type="entry name" value="FAD/NAD-binding_dom"/>
</dbReference>
<dbReference type="Gene3D" id="3.30.390.30">
    <property type="match status" value="1"/>
</dbReference>
<reference evidence="12 13" key="1">
    <citation type="submission" date="2024-12" db="EMBL/GenBank/DDBJ databases">
        <title>The coexistence of Mycolicibacterium septicum and Mycolicibacterium nivoides in clinical samples.</title>
        <authorList>
            <person name="Wang C."/>
            <person name="Feng Y."/>
            <person name="Zong Z."/>
        </authorList>
    </citation>
    <scope>NUCLEOTIDE SEQUENCE [LARGE SCALE GENOMIC DNA]</scope>
    <source>
        <strain evidence="12 13">120310</strain>
    </source>
</reference>
<dbReference type="RefSeq" id="WP_409550551.1">
    <property type="nucleotide sequence ID" value="NZ_JBKBDE010000005.1"/>
</dbReference>
<gene>
    <name evidence="12" type="ORF">ACK4CP_16425</name>
</gene>
<evidence type="ECO:0000256" key="8">
    <source>
        <dbReference type="ARBA" id="ARBA00023284"/>
    </source>
</evidence>
<evidence type="ECO:0000256" key="5">
    <source>
        <dbReference type="ARBA" id="ARBA00022857"/>
    </source>
</evidence>
<keyword evidence="5" id="KW-0521">NADP</keyword>
<evidence type="ECO:0000256" key="3">
    <source>
        <dbReference type="ARBA" id="ARBA00022630"/>
    </source>
</evidence>
<dbReference type="PROSITE" id="PS00076">
    <property type="entry name" value="PYRIDINE_REDOX_1"/>
    <property type="match status" value="1"/>
</dbReference>
<evidence type="ECO:0000256" key="7">
    <source>
        <dbReference type="ARBA" id="ARBA00023157"/>
    </source>
</evidence>
<dbReference type="PRINTS" id="PR00368">
    <property type="entry name" value="FADPNR"/>
</dbReference>
<evidence type="ECO:0000313" key="12">
    <source>
        <dbReference type="EMBL" id="MFN6551993.1"/>
    </source>
</evidence>
<dbReference type="PANTHER" id="PTHR43014:SF2">
    <property type="entry name" value="MERCURIC REDUCTASE"/>
    <property type="match status" value="1"/>
</dbReference>
<accession>A0ABW9LVD9</accession>
<keyword evidence="3 9" id="KW-0285">Flavoprotein</keyword>
<evidence type="ECO:0000256" key="9">
    <source>
        <dbReference type="RuleBase" id="RU003691"/>
    </source>
</evidence>
<dbReference type="PIRSF" id="PIRSF000350">
    <property type="entry name" value="Mercury_reductase_MerA"/>
    <property type="match status" value="1"/>
</dbReference>
<keyword evidence="4 9" id="KW-0274">FAD</keyword>
<feature type="domain" description="Pyridine nucleotide-disulphide oxidoreductase dimerisation" evidence="10">
    <location>
        <begin position="345"/>
        <end position="450"/>
    </location>
</feature>
<feature type="domain" description="FAD/NAD(P)-binding" evidence="11">
    <location>
        <begin position="8"/>
        <end position="318"/>
    </location>
</feature>
<keyword evidence="6 9" id="KW-0560">Oxidoreductase</keyword>
<comment type="cofactor">
    <cofactor evidence="1">
        <name>FAD</name>
        <dbReference type="ChEBI" id="CHEBI:57692"/>
    </cofactor>
</comment>
<dbReference type="NCBIfam" id="NF004992">
    <property type="entry name" value="PRK06370.1-4"/>
    <property type="match status" value="1"/>
</dbReference>
<sequence length="458" mass="48894">MAPAQSFDAIVIGAGQAGPPLAGRLTAAGQTVAVIERKLVGGTCVNYGCIPTKTLVASAHAAHLARRGADFGVGTGEVDIDMAKVKARKDAIMLADRHGVEDWLEGMDGATLIRGHARFVDPHTIDVDGQLLRADRIFLNVGGRAVVPDFPGLDGIDYLTNVGILDLDVVPEHLVIVGGSYIALEFAQMYRRFGARVTVVEKGPRLTSREDEDVSATIAEVLRAEGIDVVLNATGIRFAKRDSGFEVTPRDGADPIAGTHLLLAVGRAPNTDDLGLENAGVDLDGRGYVVVDDQLRTTAEHIWAMGDCNGKGAFTHTSYNDFEIVAANLLDDDPRRVSDRVTTYALYIDPPLGRAGLTVDQVRKSGRKALVGKRPMTKVGRAVEKGETQGFMKVVVDAETEEILGAAILGVGGDEVVHSILDVMTAKLPYTAISRTMHIHPTVSELVPTMLQELKPLD</sequence>
<dbReference type="EMBL" id="JBKBDE010000005">
    <property type="protein sequence ID" value="MFN6551993.1"/>
    <property type="molecule type" value="Genomic_DNA"/>
</dbReference>
<evidence type="ECO:0000313" key="13">
    <source>
        <dbReference type="Proteomes" id="UP001635817"/>
    </source>
</evidence>
<comment type="similarity">
    <text evidence="2 9">Belongs to the class-I pyridine nucleotide-disulfide oxidoreductase family.</text>
</comment>
<dbReference type="InterPro" id="IPR016156">
    <property type="entry name" value="FAD/NAD-linked_Rdtase_dimer_sf"/>
</dbReference>
<evidence type="ECO:0000256" key="4">
    <source>
        <dbReference type="ARBA" id="ARBA00022827"/>
    </source>
</evidence>
<protein>
    <submittedName>
        <fullName evidence="12">FAD-containing oxidoreductase</fullName>
    </submittedName>
</protein>
<keyword evidence="13" id="KW-1185">Reference proteome</keyword>
<dbReference type="InterPro" id="IPR001100">
    <property type="entry name" value="Pyr_nuc-diS_OxRdtase"/>
</dbReference>
<dbReference type="InterPro" id="IPR004099">
    <property type="entry name" value="Pyr_nucl-diS_OxRdtase_dimer"/>
</dbReference>
<dbReference type="SUPFAM" id="SSF51905">
    <property type="entry name" value="FAD/NAD(P)-binding domain"/>
    <property type="match status" value="1"/>
</dbReference>
<organism evidence="12 13">
    <name type="scientific">Mycolicibacterium septicum</name>
    <dbReference type="NCBI Taxonomy" id="98668"/>
    <lineage>
        <taxon>Bacteria</taxon>
        <taxon>Bacillati</taxon>
        <taxon>Actinomycetota</taxon>
        <taxon>Actinomycetes</taxon>
        <taxon>Mycobacteriales</taxon>
        <taxon>Mycobacteriaceae</taxon>
        <taxon>Mycolicibacterium</taxon>
    </lineage>
</organism>
<dbReference type="SUPFAM" id="SSF55424">
    <property type="entry name" value="FAD/NAD-linked reductases, dimerisation (C-terminal) domain"/>
    <property type="match status" value="1"/>
</dbReference>
<evidence type="ECO:0000259" key="10">
    <source>
        <dbReference type="Pfam" id="PF02852"/>
    </source>
</evidence>
<dbReference type="InterPro" id="IPR012999">
    <property type="entry name" value="Pyr_OxRdtase_I_AS"/>
</dbReference>
<dbReference type="PRINTS" id="PR00411">
    <property type="entry name" value="PNDRDTASEI"/>
</dbReference>
<dbReference type="Proteomes" id="UP001635817">
    <property type="component" value="Unassembled WGS sequence"/>
</dbReference>
<proteinExistence type="inferred from homology"/>
<dbReference type="InterPro" id="IPR036188">
    <property type="entry name" value="FAD/NAD-bd_sf"/>
</dbReference>
<evidence type="ECO:0000259" key="11">
    <source>
        <dbReference type="Pfam" id="PF07992"/>
    </source>
</evidence>
<dbReference type="Pfam" id="PF07992">
    <property type="entry name" value="Pyr_redox_2"/>
    <property type="match status" value="1"/>
</dbReference>
<evidence type="ECO:0000256" key="6">
    <source>
        <dbReference type="ARBA" id="ARBA00023002"/>
    </source>
</evidence>
<keyword evidence="7" id="KW-1015">Disulfide bond</keyword>
<evidence type="ECO:0000256" key="2">
    <source>
        <dbReference type="ARBA" id="ARBA00007532"/>
    </source>
</evidence>